<evidence type="ECO:0000256" key="2">
    <source>
        <dbReference type="SAM" id="Phobius"/>
    </source>
</evidence>
<reference evidence="3" key="1">
    <citation type="submission" date="2023-06" db="EMBL/GenBank/DDBJ databases">
        <title>Genome-scale phylogeny and comparative genomics of the fungal order Sordariales.</title>
        <authorList>
            <consortium name="Lawrence Berkeley National Laboratory"/>
            <person name="Hensen N."/>
            <person name="Bonometti L."/>
            <person name="Westerberg I."/>
            <person name="Brannstrom I.O."/>
            <person name="Guillou S."/>
            <person name="Cros-Aarteil S."/>
            <person name="Calhoun S."/>
            <person name="Haridas S."/>
            <person name="Kuo A."/>
            <person name="Mondo S."/>
            <person name="Pangilinan J."/>
            <person name="Riley R."/>
            <person name="Labutti K."/>
            <person name="Andreopoulos B."/>
            <person name="Lipzen A."/>
            <person name="Chen C."/>
            <person name="Yanf M."/>
            <person name="Daum C."/>
            <person name="Ng V."/>
            <person name="Clum A."/>
            <person name="Steindorff A."/>
            <person name="Ohm R."/>
            <person name="Martin F."/>
            <person name="Silar P."/>
            <person name="Natvig D."/>
            <person name="Lalanne C."/>
            <person name="Gautier V."/>
            <person name="Ament-Velasquez S.L."/>
            <person name="Kruys A."/>
            <person name="Hutchinson M.I."/>
            <person name="Powell A.J."/>
            <person name="Barry K."/>
            <person name="Miller A.N."/>
            <person name="Grigoriev I.V."/>
            <person name="Debuchy R."/>
            <person name="Gladieux P."/>
            <person name="Thoren M.H."/>
            <person name="Johannesson H."/>
        </authorList>
    </citation>
    <scope>NUCLEOTIDE SEQUENCE</scope>
    <source>
        <strain evidence="3">SMH4607-1</strain>
    </source>
</reference>
<evidence type="ECO:0000313" key="3">
    <source>
        <dbReference type="EMBL" id="KAK0715719.1"/>
    </source>
</evidence>
<comment type="caution">
    <text evidence="3">The sequence shown here is derived from an EMBL/GenBank/DDBJ whole genome shotgun (WGS) entry which is preliminary data.</text>
</comment>
<keyword evidence="2" id="KW-0812">Transmembrane</keyword>
<dbReference type="Proteomes" id="UP001172102">
    <property type="component" value="Unassembled WGS sequence"/>
</dbReference>
<keyword evidence="2" id="KW-0472">Membrane</keyword>
<dbReference type="PANTHER" id="PTHR33604">
    <property type="entry name" value="OSJNBA0004B13.7 PROTEIN"/>
    <property type="match status" value="1"/>
</dbReference>
<gene>
    <name evidence="3" type="ORF">B0H67DRAFT_248278</name>
</gene>
<sequence>MRPGDTMGSIFLSNEELGKKDDDHKPTKMTPIRAQWNTVRVPPRKTLKRVGIALAVGFFVYIFIMNIPTDVPIRDRRRPVYHDSYSGDGSSPAQPKSMPVLKPLRGSNRGKPKANDPEPVPASGYNGPVIFRNLAVSLHAISSTGGAFAENKNILFAASSLKSAALLLPMACQMGAELRSYVHFAIMSRNDIAMDDLRTVNSIDESCQIIFHDARPDFTVSSTETRHGNAVTRAMFHINSYMHPQAVIVDSSPVETRIFLEAMRVQVSSMNVPLIELPEDAPTQLAWITKLDSSSLAAWDKLNMELLVHAGPGTSGNLIRLLKSLTAADFAACSIPHLTIELPNNVDAATAQFLETFQWPPATAYNPTHARQLTLRHRIKRSGVTEDESSIRFLESFWPTDLQYSHVVILSPQAELSPRFYHYLKYTALEYMHSNAAIMQQWDTRLFGISLDLPATHLNATEAFVPPLKSTSPAGASTSFLWQAPNSNAALYAGSKWVELHAFVSRLLEHQRNASDLDSLFTDKLVSKRYPSWLEHALKLARTRGYWTLYPSEQTAANLAAVHSELYRAPEEYEAELPEQAAEASEVTLATAPLLDSLPGGSGLSPFDEMPLLLWDGVTTELTKLDEFAAGYTKKFRAAVGGCEGLTPSELIPKRSTRDLFCSRED</sequence>
<proteinExistence type="predicted"/>
<feature type="region of interest" description="Disordered" evidence="1">
    <location>
        <begin position="1"/>
        <end position="28"/>
    </location>
</feature>
<protein>
    <submittedName>
        <fullName evidence="3">Uncharacterized protein</fullName>
    </submittedName>
</protein>
<feature type="transmembrane region" description="Helical" evidence="2">
    <location>
        <begin position="50"/>
        <end position="68"/>
    </location>
</feature>
<evidence type="ECO:0000256" key="1">
    <source>
        <dbReference type="SAM" id="MobiDB-lite"/>
    </source>
</evidence>
<feature type="compositionally biased region" description="Basic and acidic residues" evidence="1">
    <location>
        <begin position="16"/>
        <end position="26"/>
    </location>
</feature>
<dbReference type="AlphaFoldDB" id="A0AA40AH71"/>
<feature type="region of interest" description="Disordered" evidence="1">
    <location>
        <begin position="82"/>
        <end position="122"/>
    </location>
</feature>
<dbReference type="PANTHER" id="PTHR33604:SF3">
    <property type="entry name" value="OSJNBA0004B13.7 PROTEIN"/>
    <property type="match status" value="1"/>
</dbReference>
<keyword evidence="4" id="KW-1185">Reference proteome</keyword>
<keyword evidence="2" id="KW-1133">Transmembrane helix</keyword>
<accession>A0AA40AH71</accession>
<organism evidence="3 4">
    <name type="scientific">Lasiosphaeris hirsuta</name>
    <dbReference type="NCBI Taxonomy" id="260670"/>
    <lineage>
        <taxon>Eukaryota</taxon>
        <taxon>Fungi</taxon>
        <taxon>Dikarya</taxon>
        <taxon>Ascomycota</taxon>
        <taxon>Pezizomycotina</taxon>
        <taxon>Sordariomycetes</taxon>
        <taxon>Sordariomycetidae</taxon>
        <taxon>Sordariales</taxon>
        <taxon>Lasiosphaeriaceae</taxon>
        <taxon>Lasiosphaeris</taxon>
    </lineage>
</organism>
<dbReference type="EMBL" id="JAUKUA010000004">
    <property type="protein sequence ID" value="KAK0715719.1"/>
    <property type="molecule type" value="Genomic_DNA"/>
</dbReference>
<name>A0AA40AH71_9PEZI</name>
<evidence type="ECO:0000313" key="4">
    <source>
        <dbReference type="Proteomes" id="UP001172102"/>
    </source>
</evidence>